<feature type="signal peptide" evidence="9">
    <location>
        <begin position="1"/>
        <end position="35"/>
    </location>
</feature>
<evidence type="ECO:0000256" key="2">
    <source>
        <dbReference type="ARBA" id="ARBA00022630"/>
    </source>
</evidence>
<keyword evidence="8" id="KW-0812">Transmembrane</keyword>
<feature type="chain" id="PRO_5019347003" description="Sulfhydryl oxidase" evidence="9">
    <location>
        <begin position="36"/>
        <end position="525"/>
    </location>
</feature>
<keyword evidence="5 8" id="KW-0560">Oxidoreductase</keyword>
<dbReference type="PANTHER" id="PTHR22897:SF8">
    <property type="entry name" value="SULFHYDRYL OXIDASE"/>
    <property type="match status" value="1"/>
</dbReference>
<dbReference type="InterPro" id="IPR036774">
    <property type="entry name" value="ERV/ALR_sulphydryl_oxid_sf"/>
</dbReference>
<dbReference type="GO" id="GO:0016971">
    <property type="term" value="F:flavin-dependent sulfhydryl oxidase activity"/>
    <property type="evidence" value="ECO:0007669"/>
    <property type="project" value="InterPro"/>
</dbReference>
<dbReference type="CDD" id="cd02961">
    <property type="entry name" value="PDI_a_family"/>
    <property type="match status" value="1"/>
</dbReference>
<keyword evidence="7" id="KW-0325">Glycoprotein</keyword>
<keyword evidence="8" id="KW-0472">Membrane</keyword>
<sequence>MSMTTATPCWTKVVSNCFALFCTLFLVATTGLAEGQLVGTSTIHSLYAEDAAVVELAGTNWSQVHRSAPLCPWIVLFYSSVCGHCRAIAPTYRTFATRLEDCHEEDPLRTLTAAVVNCVSETSTCREYAVSAVPKLLLFLPLSCPSGTVETCNATKMRWVAMDSSEKGLGWLRREARREIKQVLRDDGSMVERCVSMRHALYVEKNMRLHQASDAPAPFVETRQLYATDIAGAFFFTMWHEVLLVGLDSPKPLQALKNFLRLVEHALAGLGAGALLEAVKNIEGGGDFSVTSWQKTVNAARIPYEGDPHEVRWRTCSGSSPKYRGFPCAMWLLYHSLTVNVPAVAADINPLETIQNYVRYFFSCVKCRQHFEQFNFSRDEDPVLQLWRAHNEVNARLAVVKAGADPFVPKRQFPDSALCSTCHDASGAFREEEVVKYLRKWYEWDPDMVGRRVSGGSTTLSPLEERTLLTNGNAETWNEKKVWQDPLPLHVFLTLFVIVALVSAGILRTRRRYMGLFLHHRIRQK</sequence>
<dbReference type="OrthoDB" id="59470at2759"/>
<keyword evidence="6" id="KW-1015">Disulfide bond</keyword>
<organism evidence="11 12">
    <name type="scientific">Trypanosoma rangeli</name>
    <dbReference type="NCBI Taxonomy" id="5698"/>
    <lineage>
        <taxon>Eukaryota</taxon>
        <taxon>Discoba</taxon>
        <taxon>Euglenozoa</taxon>
        <taxon>Kinetoplastea</taxon>
        <taxon>Metakinetoplastina</taxon>
        <taxon>Trypanosomatida</taxon>
        <taxon>Trypanosomatidae</taxon>
        <taxon>Trypanosoma</taxon>
        <taxon>Herpetosoma</taxon>
    </lineage>
</organism>
<evidence type="ECO:0000259" key="10">
    <source>
        <dbReference type="PROSITE" id="PS51324"/>
    </source>
</evidence>
<dbReference type="Gene3D" id="1.20.120.310">
    <property type="entry name" value="ERV/ALR sulfhydryl oxidase domain"/>
    <property type="match status" value="1"/>
</dbReference>
<evidence type="ECO:0000256" key="8">
    <source>
        <dbReference type="RuleBase" id="RU371123"/>
    </source>
</evidence>
<dbReference type="PROSITE" id="PS51324">
    <property type="entry name" value="ERV_ALR"/>
    <property type="match status" value="1"/>
</dbReference>
<dbReference type="InterPro" id="IPR053995">
    <property type="entry name" value="QSOX_pErv"/>
</dbReference>
<feature type="domain" description="ERV/ALR sulfhydryl oxidase" evidence="10">
    <location>
        <begin position="319"/>
        <end position="412"/>
    </location>
</feature>
<keyword evidence="12" id="KW-1185">Reference proteome</keyword>
<dbReference type="GO" id="GO:0000139">
    <property type="term" value="C:Golgi membrane"/>
    <property type="evidence" value="ECO:0007669"/>
    <property type="project" value="TreeGrafter"/>
</dbReference>
<dbReference type="Proteomes" id="UP000283634">
    <property type="component" value="Unassembled WGS sequence"/>
</dbReference>
<dbReference type="GO" id="GO:0005615">
    <property type="term" value="C:extracellular space"/>
    <property type="evidence" value="ECO:0007669"/>
    <property type="project" value="TreeGrafter"/>
</dbReference>
<dbReference type="GO" id="GO:0006457">
    <property type="term" value="P:protein folding"/>
    <property type="evidence" value="ECO:0007669"/>
    <property type="project" value="TreeGrafter"/>
</dbReference>
<evidence type="ECO:0000256" key="3">
    <source>
        <dbReference type="ARBA" id="ARBA00022729"/>
    </source>
</evidence>
<reference evidence="11 12" key="1">
    <citation type="journal article" date="2018" name="BMC Genomics">
        <title>Genomic comparison of Trypanosoma conorhini and Trypanosoma rangeli to Trypanosoma cruzi strains of high and low virulence.</title>
        <authorList>
            <person name="Bradwell K.R."/>
            <person name="Koparde V.N."/>
            <person name="Matveyev A.V."/>
            <person name="Serrano M.G."/>
            <person name="Alves J.M."/>
            <person name="Parikh H."/>
            <person name="Huang B."/>
            <person name="Lee V."/>
            <person name="Espinosa-Alvarez O."/>
            <person name="Ortiz P.A."/>
            <person name="Costa-Martins A.G."/>
            <person name="Teixeira M.M."/>
            <person name="Buck G.A."/>
        </authorList>
    </citation>
    <scope>NUCLEOTIDE SEQUENCE [LARGE SCALE GENOMIC DNA]</scope>
    <source>
        <strain evidence="11 12">AM80</strain>
    </source>
</reference>
<dbReference type="GeneID" id="40327673"/>
<comment type="catalytic activity">
    <reaction evidence="8">
        <text>2 R'C(R)SH + O2 = R'C(R)S-S(R)CR' + H2O2</text>
        <dbReference type="Rhea" id="RHEA:17357"/>
        <dbReference type="ChEBI" id="CHEBI:15379"/>
        <dbReference type="ChEBI" id="CHEBI:16240"/>
        <dbReference type="ChEBI" id="CHEBI:16520"/>
        <dbReference type="ChEBI" id="CHEBI:17412"/>
        <dbReference type="EC" id="1.8.3.2"/>
    </reaction>
</comment>
<evidence type="ECO:0000256" key="1">
    <source>
        <dbReference type="ARBA" id="ARBA00001974"/>
    </source>
</evidence>
<comment type="cofactor">
    <cofactor evidence="1 8">
        <name>FAD</name>
        <dbReference type="ChEBI" id="CHEBI:57692"/>
    </cofactor>
</comment>
<dbReference type="Pfam" id="PF22220">
    <property type="entry name" value="QSOX_pErv"/>
    <property type="match status" value="1"/>
</dbReference>
<dbReference type="OMA" id="WRYRGFP"/>
<dbReference type="Gene3D" id="3.40.30.10">
    <property type="entry name" value="Glutaredoxin"/>
    <property type="match status" value="1"/>
</dbReference>
<evidence type="ECO:0000313" key="11">
    <source>
        <dbReference type="EMBL" id="RNF06717.1"/>
    </source>
</evidence>
<dbReference type="InterPro" id="IPR017905">
    <property type="entry name" value="ERV/ALR_sulphydryl_oxidase"/>
</dbReference>
<dbReference type="InterPro" id="IPR039798">
    <property type="entry name" value="Sulfhydryl_oxidase"/>
</dbReference>
<keyword evidence="3 9" id="KW-0732">Signal</keyword>
<dbReference type="Pfam" id="PF04777">
    <property type="entry name" value="Evr1_Alr"/>
    <property type="match status" value="1"/>
</dbReference>
<dbReference type="SUPFAM" id="SSF52833">
    <property type="entry name" value="Thioredoxin-like"/>
    <property type="match status" value="1"/>
</dbReference>
<keyword evidence="8" id="KW-1133">Transmembrane helix</keyword>
<gene>
    <name evidence="11" type="ORF">TraAM80_03740</name>
</gene>
<dbReference type="InterPro" id="IPR013766">
    <property type="entry name" value="Thioredoxin_domain"/>
</dbReference>
<evidence type="ECO:0000256" key="9">
    <source>
        <dbReference type="SAM" id="SignalP"/>
    </source>
</evidence>
<comment type="caution">
    <text evidence="11">The sequence shown here is derived from an EMBL/GenBank/DDBJ whole genome shotgun (WGS) entry which is preliminary data.</text>
</comment>
<accession>A0A422NMK4</accession>
<evidence type="ECO:0000256" key="5">
    <source>
        <dbReference type="ARBA" id="ARBA00023002"/>
    </source>
</evidence>
<dbReference type="AlphaFoldDB" id="A0A422NMK4"/>
<dbReference type="PANTHER" id="PTHR22897">
    <property type="entry name" value="QUIESCIN Q6-RELATED SULFHYDRYL OXIDASE"/>
    <property type="match status" value="1"/>
</dbReference>
<name>A0A422NMK4_TRYRA</name>
<evidence type="ECO:0000256" key="7">
    <source>
        <dbReference type="ARBA" id="ARBA00023180"/>
    </source>
</evidence>
<dbReference type="VEuPathDB" id="TriTrypDB:TRSC58_00113"/>
<evidence type="ECO:0000256" key="4">
    <source>
        <dbReference type="ARBA" id="ARBA00022827"/>
    </source>
</evidence>
<dbReference type="EC" id="1.8.3.2" evidence="8"/>
<evidence type="ECO:0000313" key="12">
    <source>
        <dbReference type="Proteomes" id="UP000283634"/>
    </source>
</evidence>
<keyword evidence="2 8" id="KW-0285">Flavoprotein</keyword>
<dbReference type="EMBL" id="MKGL01000102">
    <property type="protein sequence ID" value="RNF06717.1"/>
    <property type="molecule type" value="Genomic_DNA"/>
</dbReference>
<keyword evidence="4 8" id="KW-0274">FAD</keyword>
<dbReference type="GO" id="GO:0003756">
    <property type="term" value="F:protein disulfide isomerase activity"/>
    <property type="evidence" value="ECO:0007669"/>
    <property type="project" value="TreeGrafter"/>
</dbReference>
<dbReference type="RefSeq" id="XP_029239406.1">
    <property type="nucleotide sequence ID" value="XM_029380693.1"/>
</dbReference>
<dbReference type="InterPro" id="IPR036249">
    <property type="entry name" value="Thioredoxin-like_sf"/>
</dbReference>
<proteinExistence type="predicted"/>
<feature type="transmembrane region" description="Helical" evidence="8">
    <location>
        <begin position="487"/>
        <end position="507"/>
    </location>
</feature>
<dbReference type="SUPFAM" id="SSF69000">
    <property type="entry name" value="FAD-dependent thiol oxidase"/>
    <property type="match status" value="1"/>
</dbReference>
<evidence type="ECO:0000256" key="6">
    <source>
        <dbReference type="ARBA" id="ARBA00023157"/>
    </source>
</evidence>
<dbReference type="Pfam" id="PF00085">
    <property type="entry name" value="Thioredoxin"/>
    <property type="match status" value="1"/>
</dbReference>
<protein>
    <recommendedName>
        <fullName evidence="8">Sulfhydryl oxidase</fullName>
        <ecNumber evidence="8">1.8.3.2</ecNumber>
    </recommendedName>
</protein>